<keyword evidence="1" id="KW-1133">Transmembrane helix</keyword>
<name>A0ABW7EP59_9BURK</name>
<dbReference type="Proteomes" id="UP001606300">
    <property type="component" value="Unassembled WGS sequence"/>
</dbReference>
<protein>
    <submittedName>
        <fullName evidence="2">DUF2834 domain-containing protein</fullName>
    </submittedName>
</protein>
<organism evidence="2 3">
    <name type="scientific">Pelomonas dachongensis</name>
    <dbReference type="NCBI Taxonomy" id="3299029"/>
    <lineage>
        <taxon>Bacteria</taxon>
        <taxon>Pseudomonadati</taxon>
        <taxon>Pseudomonadota</taxon>
        <taxon>Betaproteobacteria</taxon>
        <taxon>Burkholderiales</taxon>
        <taxon>Sphaerotilaceae</taxon>
        <taxon>Roseateles</taxon>
    </lineage>
</organism>
<accession>A0ABW7EP59</accession>
<keyword evidence="3" id="KW-1185">Reference proteome</keyword>
<evidence type="ECO:0000256" key="1">
    <source>
        <dbReference type="SAM" id="Phobius"/>
    </source>
</evidence>
<dbReference type="RefSeq" id="WP_394470541.1">
    <property type="nucleotide sequence ID" value="NZ_JBIGHY010000003.1"/>
</dbReference>
<comment type="caution">
    <text evidence="2">The sequence shown here is derived from an EMBL/GenBank/DDBJ whole genome shotgun (WGS) entry which is preliminary data.</text>
</comment>
<feature type="transmembrane region" description="Helical" evidence="1">
    <location>
        <begin position="44"/>
        <end position="62"/>
    </location>
</feature>
<sequence>MRPAAFIATAAVFAAFGAYSLYVMWELGYVGLWEACMANIGTWQLLLDFIILSGLALVWMVGDARRTGRTVWPYALITVSAGSFGPLLYLLLAPRTAATRQGREATA</sequence>
<reference evidence="2 3" key="1">
    <citation type="submission" date="2024-09" db="EMBL/GenBank/DDBJ databases">
        <title>Novel species of the genus Pelomonas and Roseateles isolated from streams.</title>
        <authorList>
            <person name="Lu H."/>
        </authorList>
    </citation>
    <scope>NUCLEOTIDE SEQUENCE [LARGE SCALE GENOMIC DNA]</scope>
    <source>
        <strain evidence="2 3">DC23W</strain>
    </source>
</reference>
<feature type="transmembrane region" description="Helical" evidence="1">
    <location>
        <begin position="74"/>
        <end position="92"/>
    </location>
</feature>
<evidence type="ECO:0000313" key="3">
    <source>
        <dbReference type="Proteomes" id="UP001606300"/>
    </source>
</evidence>
<keyword evidence="1" id="KW-0472">Membrane</keyword>
<keyword evidence="1" id="KW-0812">Transmembrane</keyword>
<proteinExistence type="predicted"/>
<evidence type="ECO:0000313" key="2">
    <source>
        <dbReference type="EMBL" id="MFG6414468.1"/>
    </source>
</evidence>
<gene>
    <name evidence="2" type="ORF">ACG02S_11240</name>
</gene>
<dbReference type="EMBL" id="JBIGHY010000003">
    <property type="protein sequence ID" value="MFG6414468.1"/>
    <property type="molecule type" value="Genomic_DNA"/>
</dbReference>